<organism evidence="6 7">
    <name type="scientific">Pedobacter insulae</name>
    <dbReference type="NCBI Taxonomy" id="414048"/>
    <lineage>
        <taxon>Bacteria</taxon>
        <taxon>Pseudomonadati</taxon>
        <taxon>Bacteroidota</taxon>
        <taxon>Sphingobacteriia</taxon>
        <taxon>Sphingobacteriales</taxon>
        <taxon>Sphingobacteriaceae</taxon>
        <taxon>Pedobacter</taxon>
    </lineage>
</organism>
<comment type="similarity">
    <text evidence="2 5">Belongs to the trans-sulfuration enzymes family.</text>
</comment>
<evidence type="ECO:0000256" key="5">
    <source>
        <dbReference type="RuleBase" id="RU362118"/>
    </source>
</evidence>
<evidence type="ECO:0000313" key="7">
    <source>
        <dbReference type="Proteomes" id="UP000199666"/>
    </source>
</evidence>
<dbReference type="GO" id="GO:0005737">
    <property type="term" value="C:cytoplasm"/>
    <property type="evidence" value="ECO:0007669"/>
    <property type="project" value="TreeGrafter"/>
</dbReference>
<evidence type="ECO:0000256" key="4">
    <source>
        <dbReference type="PIRSR" id="PIRSR001434-2"/>
    </source>
</evidence>
<dbReference type="EMBL" id="FOPP01000004">
    <property type="protein sequence ID" value="SFH02612.1"/>
    <property type="molecule type" value="Genomic_DNA"/>
</dbReference>
<dbReference type="GO" id="GO:0019346">
    <property type="term" value="P:transsulfuration"/>
    <property type="evidence" value="ECO:0007669"/>
    <property type="project" value="InterPro"/>
</dbReference>
<dbReference type="InterPro" id="IPR054542">
    <property type="entry name" value="Cys_met_metab_PP"/>
</dbReference>
<dbReference type="FunFam" id="3.40.640.10:FF:000046">
    <property type="entry name" value="Cystathionine gamma-lyase"/>
    <property type="match status" value="1"/>
</dbReference>
<dbReference type="STRING" id="414048.SAMN04489864_104169"/>
<evidence type="ECO:0000313" key="6">
    <source>
        <dbReference type="EMBL" id="SFH02612.1"/>
    </source>
</evidence>
<evidence type="ECO:0000256" key="2">
    <source>
        <dbReference type="ARBA" id="ARBA00009077"/>
    </source>
</evidence>
<dbReference type="GO" id="GO:0019343">
    <property type="term" value="P:cysteine biosynthetic process via cystathionine"/>
    <property type="evidence" value="ECO:0007669"/>
    <property type="project" value="TreeGrafter"/>
</dbReference>
<dbReference type="Gene3D" id="3.90.1150.10">
    <property type="entry name" value="Aspartate Aminotransferase, domain 1"/>
    <property type="match status" value="1"/>
</dbReference>
<name>A0A1I2WN59_9SPHI</name>
<dbReference type="Gene3D" id="3.40.640.10">
    <property type="entry name" value="Type I PLP-dependent aspartate aminotransferase-like (Major domain)"/>
    <property type="match status" value="1"/>
</dbReference>
<dbReference type="GO" id="GO:0030170">
    <property type="term" value="F:pyridoxal phosphate binding"/>
    <property type="evidence" value="ECO:0007669"/>
    <property type="project" value="InterPro"/>
</dbReference>
<dbReference type="PROSITE" id="PS00868">
    <property type="entry name" value="CYS_MET_METAB_PP"/>
    <property type="match status" value="1"/>
</dbReference>
<dbReference type="PIRSF" id="PIRSF001434">
    <property type="entry name" value="CGS"/>
    <property type="match status" value="1"/>
</dbReference>
<dbReference type="OrthoDB" id="9773476at2"/>
<evidence type="ECO:0000256" key="3">
    <source>
        <dbReference type="ARBA" id="ARBA00022898"/>
    </source>
</evidence>
<reference evidence="6 7" key="1">
    <citation type="submission" date="2016-10" db="EMBL/GenBank/DDBJ databases">
        <authorList>
            <person name="de Groot N.N."/>
        </authorList>
    </citation>
    <scope>NUCLEOTIDE SEQUENCE [LARGE SCALE GENOMIC DNA]</scope>
    <source>
        <strain evidence="6 7">DSM 18684</strain>
    </source>
</reference>
<dbReference type="Pfam" id="PF01053">
    <property type="entry name" value="Cys_Met_Meta_PP"/>
    <property type="match status" value="1"/>
</dbReference>
<feature type="modified residue" description="N6-(pyridoxal phosphate)lysine" evidence="4">
    <location>
        <position position="195"/>
    </location>
</feature>
<dbReference type="RefSeq" id="WP_090993119.1">
    <property type="nucleotide sequence ID" value="NZ_FOPP01000004.1"/>
</dbReference>
<dbReference type="InterPro" id="IPR015424">
    <property type="entry name" value="PyrdxlP-dep_Trfase"/>
</dbReference>
<dbReference type="InterPro" id="IPR000277">
    <property type="entry name" value="Cys/Met-Metab_PyrdxlP-dep_enz"/>
</dbReference>
<comment type="cofactor">
    <cofactor evidence="1 5">
        <name>pyridoxal 5'-phosphate</name>
        <dbReference type="ChEBI" id="CHEBI:597326"/>
    </cofactor>
</comment>
<dbReference type="PANTHER" id="PTHR11808">
    <property type="entry name" value="TRANS-SULFURATION ENZYME FAMILY MEMBER"/>
    <property type="match status" value="1"/>
</dbReference>
<keyword evidence="3 4" id="KW-0663">Pyridoxal phosphate</keyword>
<accession>A0A1I2WN59</accession>
<proteinExistence type="inferred from homology"/>
<dbReference type="InterPro" id="IPR015421">
    <property type="entry name" value="PyrdxlP-dep_Trfase_major"/>
</dbReference>
<dbReference type="SUPFAM" id="SSF53383">
    <property type="entry name" value="PLP-dependent transferases"/>
    <property type="match status" value="1"/>
</dbReference>
<dbReference type="AlphaFoldDB" id="A0A1I2WN59"/>
<sequence>MKPETKAIHALNHTEAATGDVSMPISLSTTFYRAEDGGYPGGHMYSRVSNPNRSALESVITALEFGAETCTFSSGNTAGMAVFQALDPGSHIIAPDDMYWGFKKQLQSMFSTTLSFDFIDLTAIENIDSYVKPETKMIWVETPSNPLLKISDIEAIGKICKQHHLILACDSTFASPMLQNPLTLGADIVMHSTTKYIGGHSDVLGGSLTTATVNPFWEKIRNIQQIGGAVQSPFDCYLLLRSIKTLAYRIKGHCENAMELAKYLAAHPKVEFVYYPGLISHPQHEIAKKQMKNFGGMLSILVTGGAESARKVVNSVQLFSQATSLGGVESLIEHRASVEGPDTKTPQNLIRISVGLEHVDDIKEDLNQALAQI</sequence>
<protein>
    <submittedName>
        <fullName evidence="6">Cystathionine gamma-synthase</fullName>
    </submittedName>
</protein>
<dbReference type="Proteomes" id="UP000199666">
    <property type="component" value="Unassembled WGS sequence"/>
</dbReference>
<gene>
    <name evidence="6" type="ORF">SAMN04489864_104169</name>
</gene>
<dbReference type="CDD" id="cd00614">
    <property type="entry name" value="CGS_like"/>
    <property type="match status" value="1"/>
</dbReference>
<dbReference type="GO" id="GO:0004123">
    <property type="term" value="F:cystathionine gamma-lyase activity"/>
    <property type="evidence" value="ECO:0007669"/>
    <property type="project" value="TreeGrafter"/>
</dbReference>
<evidence type="ECO:0000256" key="1">
    <source>
        <dbReference type="ARBA" id="ARBA00001933"/>
    </source>
</evidence>
<dbReference type="PANTHER" id="PTHR11808:SF15">
    <property type="entry name" value="CYSTATHIONINE GAMMA-LYASE"/>
    <property type="match status" value="1"/>
</dbReference>
<keyword evidence="7" id="KW-1185">Reference proteome</keyword>
<dbReference type="InterPro" id="IPR015422">
    <property type="entry name" value="PyrdxlP-dep_Trfase_small"/>
</dbReference>